<dbReference type="Proteomes" id="UP000019024">
    <property type="component" value="Plasmid unnamed"/>
</dbReference>
<dbReference type="AlphaFoldDB" id="W0JRS6"/>
<gene>
    <name evidence="5" type="ORF">HALLA_02580</name>
</gene>
<dbReference type="InterPro" id="IPR018376">
    <property type="entry name" value="Enoyl-CoA_hyd/isom_CS"/>
</dbReference>
<dbReference type="InterPro" id="IPR001753">
    <property type="entry name" value="Enoyl-CoA_hydra/iso"/>
</dbReference>
<evidence type="ECO:0000313" key="5">
    <source>
        <dbReference type="EMBL" id="AHG01284.1"/>
    </source>
</evidence>
<evidence type="ECO:0000256" key="2">
    <source>
        <dbReference type="ARBA" id="ARBA00023239"/>
    </source>
</evidence>
<evidence type="ECO:0000256" key="4">
    <source>
        <dbReference type="SAM" id="MobiDB-lite"/>
    </source>
</evidence>
<evidence type="ECO:0000313" key="6">
    <source>
        <dbReference type="Proteomes" id="UP000019024"/>
    </source>
</evidence>
<dbReference type="PROSITE" id="PS00166">
    <property type="entry name" value="ENOYL_COA_HYDRATASE"/>
    <property type="match status" value="1"/>
</dbReference>
<dbReference type="InterPro" id="IPR014748">
    <property type="entry name" value="Enoyl-CoA_hydra_C"/>
</dbReference>
<dbReference type="GO" id="GO:0016836">
    <property type="term" value="F:hydro-lyase activity"/>
    <property type="evidence" value="ECO:0007669"/>
    <property type="project" value="UniProtKB-ARBA"/>
</dbReference>
<feature type="compositionally biased region" description="Basic and acidic residues" evidence="4">
    <location>
        <begin position="13"/>
        <end position="29"/>
    </location>
</feature>
<keyword evidence="2" id="KW-0456">Lyase</keyword>
<keyword evidence="6" id="KW-1185">Reference proteome</keyword>
<dbReference type="SUPFAM" id="SSF52096">
    <property type="entry name" value="ClpP/crotonase"/>
    <property type="match status" value="1"/>
</dbReference>
<dbReference type="eggNOG" id="arCOG00249">
    <property type="taxonomic scope" value="Archaea"/>
</dbReference>
<evidence type="ECO:0000256" key="1">
    <source>
        <dbReference type="ARBA" id="ARBA00005254"/>
    </source>
</evidence>
<dbReference type="KEGG" id="hlr:HALLA_02580"/>
<name>W0JRS6_9EURY</name>
<sequence>METPVSGALESIATERSERLGDPKRRTEPKRLARDNRIKTVGANWDSMGFETLEVTVEDGIATVRLDNEPVNVIDQQMRHELAEVVDVLREDRVRVGVFLGAADVFSVGADVGLFEDAQSWTTAEFRSNSRILGGAFDALEEIEKPILAALEGTCVGGGLELALACDVRIAAPDATLGFPEHNIGLLPGLGGCSRFVTLVGPGVAKDMIFSGDLVDGERAREIGLVERVEADPDAAALEYADSLCEQPPQAVGLAKRVVNAARETDTQTAGLLESLAQSTLLETDDHREGIRAFREKRDPEFTGE</sequence>
<proteinExistence type="inferred from homology"/>
<dbReference type="EMBL" id="CP007056">
    <property type="protein sequence ID" value="AHG01284.1"/>
    <property type="molecule type" value="Genomic_DNA"/>
</dbReference>
<dbReference type="GO" id="GO:0006635">
    <property type="term" value="P:fatty acid beta-oxidation"/>
    <property type="evidence" value="ECO:0007669"/>
    <property type="project" value="TreeGrafter"/>
</dbReference>
<feature type="region of interest" description="Disordered" evidence="4">
    <location>
        <begin position="1"/>
        <end position="29"/>
    </location>
</feature>
<keyword evidence="5" id="KW-0614">Plasmid</keyword>
<accession>W0JRS6</accession>
<dbReference type="PATRIC" id="fig|797299.3.peg.3029"/>
<dbReference type="FunFam" id="1.10.12.10:FF:000001">
    <property type="entry name" value="Probable enoyl-CoA hydratase, mitochondrial"/>
    <property type="match status" value="1"/>
</dbReference>
<comment type="similarity">
    <text evidence="1 3">Belongs to the enoyl-CoA hydratase/isomerase family.</text>
</comment>
<dbReference type="Gene3D" id="1.10.12.10">
    <property type="entry name" value="Lyase 2-enoyl-coa Hydratase, Chain A, domain 2"/>
    <property type="match status" value="1"/>
</dbReference>
<geneLocation type="plasmid" evidence="5">
    <name>unnamed</name>
</geneLocation>
<dbReference type="Gene3D" id="3.90.226.10">
    <property type="entry name" value="2-enoyl-CoA Hydratase, Chain A, domain 1"/>
    <property type="match status" value="1"/>
</dbReference>
<dbReference type="Pfam" id="PF00378">
    <property type="entry name" value="ECH_1"/>
    <property type="match status" value="1"/>
</dbReference>
<reference evidence="5 6" key="1">
    <citation type="submission" date="2014-01" db="EMBL/GenBank/DDBJ databases">
        <authorList>
            <consortium name="DOE Joint Genome Institute"/>
            <person name="Anderson I."/>
            <person name="Huntemann M."/>
            <person name="Han J."/>
            <person name="Chen A."/>
            <person name="Kyrpides N."/>
            <person name="Mavromatis K."/>
            <person name="Markowitz V."/>
            <person name="Palaniappan K."/>
            <person name="Ivanova N."/>
            <person name="Schaumberg A."/>
            <person name="Pati A."/>
            <person name="Liolios K."/>
            <person name="Nordberg H.P."/>
            <person name="Cantor M.N."/>
            <person name="Hua S.X."/>
            <person name="Woyke T."/>
        </authorList>
    </citation>
    <scope>NUCLEOTIDE SEQUENCE [LARGE SCALE GENOMIC DNA]</scope>
    <source>
        <strain evidence="5 6">XH-48</strain>
        <plasmid evidence="6">1</plasmid>
    </source>
</reference>
<protein>
    <submittedName>
        <fullName evidence="5">Enoyl-CoA hydratase</fullName>
    </submittedName>
</protein>
<dbReference type="HOGENOM" id="CLU_009834_7_6_2"/>
<evidence type="ECO:0000256" key="3">
    <source>
        <dbReference type="RuleBase" id="RU003707"/>
    </source>
</evidence>
<dbReference type="CDD" id="cd06558">
    <property type="entry name" value="crotonase-like"/>
    <property type="match status" value="1"/>
</dbReference>
<dbReference type="PANTHER" id="PTHR11941:SF54">
    <property type="entry name" value="ENOYL-COA HYDRATASE, MITOCHONDRIAL"/>
    <property type="match status" value="1"/>
</dbReference>
<dbReference type="InterPro" id="IPR029045">
    <property type="entry name" value="ClpP/crotonase-like_dom_sf"/>
</dbReference>
<organism evidence="5 6">
    <name type="scientific">Halostagnicola larsenii XH-48</name>
    <dbReference type="NCBI Taxonomy" id="797299"/>
    <lineage>
        <taxon>Archaea</taxon>
        <taxon>Methanobacteriati</taxon>
        <taxon>Methanobacteriota</taxon>
        <taxon>Stenosarchaea group</taxon>
        <taxon>Halobacteria</taxon>
        <taxon>Halobacteriales</taxon>
        <taxon>Natrialbaceae</taxon>
        <taxon>Halostagnicola</taxon>
    </lineage>
</organism>
<dbReference type="PANTHER" id="PTHR11941">
    <property type="entry name" value="ENOYL-COA HYDRATASE-RELATED"/>
    <property type="match status" value="1"/>
</dbReference>